<keyword evidence="8" id="KW-0961">Cell wall biogenesis/degradation</keyword>
<dbReference type="PRINTS" id="PR01806">
    <property type="entry name" value="VIRFACTRMVIN"/>
</dbReference>
<sequence length="660" mass="69599">MSRSRLARSVVIIFIIGVISRVLGFFREMVLAAVFGASQVTDAYTITFSIPFVVFAAFGSAITTVVLPLLAHYRARGRHEDLQRVAWTLFHALLVLLLGFLAVLMAGVDVVLRLFAPGFTGETLELARRLALILLPGILFMGMNGWLQAVHNSARSFTAPAMVGIPMNLILIAGTYFLGRRFGIEAVAWASLAAMASQVVVQWRGLGALGLPYRPILDWRHPDLRLVLRRTGPVLVGTGSVQLSQIVDKALASGLPAGSAAALTFAQRLQGLPLGLVTFPIINVIYPELATRIARGERRGFGAALNRSLRVLTFALTPIAAGLILLRIEVTRLVFERGAFDFQDTRLTAFALLFYMLGLVGYAWRELLARALYSMGDTWTPASTAAVAMALNIALNLVLVRFLAHGGIALAASAAMWWGAAMLMVRIRRRAGQVSYRAVGQGAVQALVATAAMAAVVELVRRYAFGELARAARAGDPVGFVPLLTEVLVLALVGAAAYAAVLRALRVEEWALIQDLAARAVRPLSSLRAALGPAAGREPAPPQGSAAGREVAPPQGPAASRGPASPEGSAAAQGGTPPPEPAVGREPAAPPAPAAGRESAPPAGPVADPEPARRPGTDAAAGPRGGETVANRERDGCLPYPGATADRERDGLSTAPERES</sequence>
<reference evidence="10 11" key="1">
    <citation type="submission" date="2023-08" db="EMBL/GenBank/DDBJ databases">
        <title>Genome sequence of Thermaerobacter compostii strain Ins1, a spore-forming filamentous bacterium isolated from a deep geothermal reservoir.</title>
        <authorList>
            <person name="Bregnard D."/>
            <person name="Gonzalez D."/>
            <person name="Junier P."/>
        </authorList>
    </citation>
    <scope>NUCLEOTIDE SEQUENCE [LARGE SCALE GENOMIC DNA]</scope>
    <source>
        <strain evidence="10 11">Ins1</strain>
    </source>
</reference>
<evidence type="ECO:0000256" key="9">
    <source>
        <dbReference type="SAM" id="MobiDB-lite"/>
    </source>
</evidence>
<keyword evidence="3 8" id="KW-0812">Transmembrane</keyword>
<evidence type="ECO:0000256" key="6">
    <source>
        <dbReference type="ARBA" id="ARBA00022989"/>
    </source>
</evidence>
<protein>
    <recommendedName>
        <fullName evidence="8">Probable lipid II flippase MurJ</fullName>
    </recommendedName>
</protein>
<evidence type="ECO:0000256" key="7">
    <source>
        <dbReference type="ARBA" id="ARBA00023136"/>
    </source>
</evidence>
<comment type="pathway">
    <text evidence="8">Cell wall biogenesis; peptidoglycan biosynthesis.</text>
</comment>
<keyword evidence="6 8" id="KW-1133">Transmembrane helix</keyword>
<evidence type="ECO:0000256" key="3">
    <source>
        <dbReference type="ARBA" id="ARBA00022692"/>
    </source>
</evidence>
<dbReference type="InterPro" id="IPR004268">
    <property type="entry name" value="MurJ"/>
</dbReference>
<evidence type="ECO:0000256" key="4">
    <source>
        <dbReference type="ARBA" id="ARBA00022960"/>
    </source>
</evidence>
<dbReference type="CDD" id="cd13123">
    <property type="entry name" value="MATE_MurJ_like"/>
    <property type="match status" value="1"/>
</dbReference>
<comment type="subcellular location">
    <subcellularLocation>
        <location evidence="1 8">Cell membrane</location>
        <topology evidence="1 8">Multi-pass membrane protein</topology>
    </subcellularLocation>
</comment>
<keyword evidence="5 8" id="KW-0573">Peptidoglycan synthesis</keyword>
<comment type="similarity">
    <text evidence="8">Belongs to the MurJ/MviN family.</text>
</comment>
<dbReference type="EMBL" id="CP132508">
    <property type="protein sequence ID" value="WPD19710.1"/>
    <property type="molecule type" value="Genomic_DNA"/>
</dbReference>
<dbReference type="InterPro" id="IPR051050">
    <property type="entry name" value="Lipid_II_flippase_MurJ/MviN"/>
</dbReference>
<keyword evidence="4 8" id="KW-0133">Cell shape</keyword>
<dbReference type="NCBIfam" id="TIGR01695">
    <property type="entry name" value="murJ_mviN"/>
    <property type="match status" value="1"/>
</dbReference>
<feature type="transmembrane region" description="Helical" evidence="8">
    <location>
        <begin position="159"/>
        <end position="178"/>
    </location>
</feature>
<comment type="caution">
    <text evidence="8">Lacks conserved residue(s) required for the propagation of feature annotation.</text>
</comment>
<dbReference type="HAMAP" id="MF_02078">
    <property type="entry name" value="MurJ_MviN"/>
    <property type="match status" value="1"/>
</dbReference>
<feature type="transmembrane region" description="Helical" evidence="8">
    <location>
        <begin position="308"/>
        <end position="326"/>
    </location>
</feature>
<evidence type="ECO:0000256" key="5">
    <source>
        <dbReference type="ARBA" id="ARBA00022984"/>
    </source>
</evidence>
<keyword evidence="11" id="KW-1185">Reference proteome</keyword>
<organism evidence="10 11">
    <name type="scientific">Thermaerobacter composti</name>
    <dbReference type="NCBI Taxonomy" id="554949"/>
    <lineage>
        <taxon>Bacteria</taxon>
        <taxon>Bacillati</taxon>
        <taxon>Bacillota</taxon>
        <taxon>Clostridia</taxon>
        <taxon>Eubacteriales</taxon>
        <taxon>Clostridiales Family XVII. Incertae Sedis</taxon>
        <taxon>Thermaerobacter</taxon>
    </lineage>
</organism>
<feature type="region of interest" description="Disordered" evidence="9">
    <location>
        <begin position="532"/>
        <end position="660"/>
    </location>
</feature>
<feature type="transmembrane region" description="Helical" evidence="8">
    <location>
        <begin position="408"/>
        <end position="427"/>
    </location>
</feature>
<evidence type="ECO:0000256" key="2">
    <source>
        <dbReference type="ARBA" id="ARBA00022475"/>
    </source>
</evidence>
<evidence type="ECO:0000313" key="10">
    <source>
        <dbReference type="EMBL" id="WPD19710.1"/>
    </source>
</evidence>
<feature type="transmembrane region" description="Helical" evidence="8">
    <location>
        <begin position="85"/>
        <end position="106"/>
    </location>
</feature>
<dbReference type="PANTHER" id="PTHR47019">
    <property type="entry name" value="LIPID II FLIPPASE MURJ"/>
    <property type="match status" value="1"/>
</dbReference>
<dbReference type="Proteomes" id="UP001304683">
    <property type="component" value="Chromosome"/>
</dbReference>
<keyword evidence="2 8" id="KW-1003">Cell membrane</keyword>
<evidence type="ECO:0000256" key="1">
    <source>
        <dbReference type="ARBA" id="ARBA00004651"/>
    </source>
</evidence>
<feature type="transmembrane region" description="Helical" evidence="8">
    <location>
        <begin position="7"/>
        <end position="26"/>
    </location>
</feature>
<feature type="transmembrane region" description="Helical" evidence="8">
    <location>
        <begin position="346"/>
        <end position="364"/>
    </location>
</feature>
<name>A0ABZ0QQD6_9FIRM</name>
<evidence type="ECO:0000313" key="11">
    <source>
        <dbReference type="Proteomes" id="UP001304683"/>
    </source>
</evidence>
<dbReference type="RefSeq" id="WP_318751200.1">
    <property type="nucleotide sequence ID" value="NZ_CP132508.1"/>
</dbReference>
<dbReference type="PANTHER" id="PTHR47019:SF1">
    <property type="entry name" value="LIPID II FLIPPASE MURJ"/>
    <property type="match status" value="1"/>
</dbReference>
<feature type="transmembrane region" description="Helical" evidence="8">
    <location>
        <begin position="439"/>
        <end position="460"/>
    </location>
</feature>
<evidence type="ECO:0000256" key="8">
    <source>
        <dbReference type="HAMAP-Rule" id="MF_02078"/>
    </source>
</evidence>
<keyword evidence="7 8" id="KW-0472">Membrane</keyword>
<accession>A0ABZ0QQD6</accession>
<feature type="transmembrane region" description="Helical" evidence="8">
    <location>
        <begin position="480"/>
        <end position="501"/>
    </location>
</feature>
<feature type="transmembrane region" description="Helical" evidence="8">
    <location>
        <begin position="46"/>
        <end position="73"/>
    </location>
</feature>
<dbReference type="Pfam" id="PF03023">
    <property type="entry name" value="MurJ"/>
    <property type="match status" value="1"/>
</dbReference>
<feature type="transmembrane region" description="Helical" evidence="8">
    <location>
        <begin position="126"/>
        <end position="147"/>
    </location>
</feature>
<proteinExistence type="inferred from homology"/>
<feature type="compositionally biased region" description="Basic and acidic residues" evidence="9">
    <location>
        <begin position="645"/>
        <end position="660"/>
    </location>
</feature>
<keyword evidence="8" id="KW-0813">Transport</keyword>
<comment type="function">
    <text evidence="8">Involved in peptidoglycan biosynthesis. Transports lipid-linked peptidoglycan precursors from the inner to the outer leaflet of the cytoplasmic membrane.</text>
</comment>
<gene>
    <name evidence="8 10" type="primary">murJ</name>
    <name evidence="10" type="ORF">Q5761_03310</name>
</gene>